<reference evidence="2 3" key="1">
    <citation type="journal article" date="2015" name="Genome Announc.">
        <title>Complete Genome Sequence of Pseudoxanthomonas suwonensis Strain J1, a Cellulose-Degrading Bacterium Isolated from Leaf- and Wood-Enriched Soil.</title>
        <authorList>
            <person name="Hou L."/>
            <person name="Jiang J."/>
            <person name="Xu Z."/>
            <person name="Zhou Y."/>
            <person name="Leung F.C."/>
        </authorList>
    </citation>
    <scope>NUCLEOTIDE SEQUENCE [LARGE SCALE GENOMIC DNA]</scope>
    <source>
        <strain evidence="2 3">J1</strain>
    </source>
</reference>
<dbReference type="GO" id="GO:0016829">
    <property type="term" value="F:lyase activity"/>
    <property type="evidence" value="ECO:0007669"/>
    <property type="project" value="UniProtKB-KW"/>
</dbReference>
<feature type="chain" id="PRO_5002413185" evidence="1">
    <location>
        <begin position="25"/>
        <end position="355"/>
    </location>
</feature>
<dbReference type="PATRIC" id="fig|314722.6.peg.1696"/>
<dbReference type="SUPFAM" id="SSF81853">
    <property type="entry name" value="Family 10 polysaccharide lyase"/>
    <property type="match status" value="1"/>
</dbReference>
<dbReference type="Pfam" id="PF09492">
    <property type="entry name" value="Pec_lyase"/>
    <property type="match status" value="1"/>
</dbReference>
<organism evidence="2 3">
    <name type="scientific">Pseudoxanthomonas suwonensis</name>
    <dbReference type="NCBI Taxonomy" id="314722"/>
    <lineage>
        <taxon>Bacteria</taxon>
        <taxon>Pseudomonadati</taxon>
        <taxon>Pseudomonadota</taxon>
        <taxon>Gammaproteobacteria</taxon>
        <taxon>Lysobacterales</taxon>
        <taxon>Lysobacteraceae</taxon>
        <taxon>Pseudoxanthomonas</taxon>
    </lineage>
</organism>
<dbReference type="AlphaFoldDB" id="A0A0E3UMX7"/>
<dbReference type="Gene3D" id="1.50.10.20">
    <property type="match status" value="1"/>
</dbReference>
<proteinExistence type="predicted"/>
<accession>A0A0E3UMX7</accession>
<evidence type="ECO:0000313" key="3">
    <source>
        <dbReference type="Proteomes" id="UP000033067"/>
    </source>
</evidence>
<evidence type="ECO:0000313" key="2">
    <source>
        <dbReference type="EMBL" id="AKC86691.1"/>
    </source>
</evidence>
<feature type="signal peptide" evidence="1">
    <location>
        <begin position="1"/>
        <end position="24"/>
    </location>
</feature>
<keyword evidence="3" id="KW-1185">Reference proteome</keyword>
<dbReference type="NCBIfam" id="TIGR02474">
    <property type="entry name" value="pec_lyase"/>
    <property type="match status" value="1"/>
</dbReference>
<dbReference type="EMBL" id="CP011144">
    <property type="protein sequence ID" value="AKC86691.1"/>
    <property type="molecule type" value="Genomic_DNA"/>
</dbReference>
<dbReference type="KEGG" id="psuw:WQ53_07910"/>
<evidence type="ECO:0000256" key="1">
    <source>
        <dbReference type="SAM" id="SignalP"/>
    </source>
</evidence>
<keyword evidence="1" id="KW-0732">Signal</keyword>
<name>A0A0E3UMX7_9GAMM</name>
<dbReference type="Proteomes" id="UP000033067">
    <property type="component" value="Chromosome"/>
</dbReference>
<dbReference type="OrthoDB" id="9804686at2"/>
<keyword evidence="2" id="KW-0456">Lyase</keyword>
<sequence>MRARLAVRLLMLAGLLACALAATADAPAPGIDPVAENMLLLQTPSGGWSKHYRDRKVDYGRRYDAGERAALRDPQRHDDATLDNEATTREIRYLAQAHADTGNPAYLDAARRGVAWLLGAQYPNGGWPQFHPDRSSYRHQITLNDDAMVNALALLQDIAEGEGALAALTPEYGARAAEAVRRGIDNLLALQVRIDGRPTIWAAQYDEVTLQPAKARAYELPSLAVAESVGVLRLLMRQPRPDARIVAAVDSAARWLESHRLRDLAVRRIDDPGEETGKDVQVVREPGASLWARFYDLERQQPLFVNRDSQRVAFAELPNERRTGYAWYGTWPEKLLAQELPRWREVHAVAPGAAD</sequence>
<dbReference type="InterPro" id="IPR012669">
    <property type="entry name" value="Pectate_lyase"/>
</dbReference>
<protein>
    <submittedName>
        <fullName evidence="2">Pectate lyase</fullName>
    </submittedName>
</protein>
<gene>
    <name evidence="2" type="ORF">WQ53_07910</name>
</gene>